<evidence type="ECO:0000313" key="4">
    <source>
        <dbReference type="Proteomes" id="UP000261811"/>
    </source>
</evidence>
<dbReference type="Pfam" id="PF10647">
    <property type="entry name" value="Gmad1"/>
    <property type="match status" value="1"/>
</dbReference>
<evidence type="ECO:0000259" key="2">
    <source>
        <dbReference type="SMART" id="SM00909"/>
    </source>
</evidence>
<feature type="region of interest" description="Disordered" evidence="1">
    <location>
        <begin position="384"/>
        <end position="410"/>
    </location>
</feature>
<dbReference type="Pfam" id="PF25976">
    <property type="entry name" value="LpqB_N"/>
    <property type="match status" value="1"/>
</dbReference>
<dbReference type="InterPro" id="IPR019606">
    <property type="entry name" value="GerMN"/>
</dbReference>
<sequence length="620" mass="66963">MTVRRPESTHAAPEVSVVRKCLEGPSRWLGGALKGRAAVATAAALTLCASGCAALPGGGRVTSVKAPERAEQADESYVRLIPVEPKNDWSPQEIVSGFLAASASFDDDHKVAKEYLANPNAWRPGPRPSIAVFDDRPEPKVFGSGDQLTVRINGTQLGIITTDGQYTAFQKSVQADYQLTRNAQHQWRISALPDALGQTMLLNKNDVDQVFRTFNLYYFAPDKQTLVPNGVFLPLVNREDLPQRLVQAVIAGPTTWLRGAVWSAFPHGTKLVGLSLDKDVATVDLSKEAASGDVEQMSAQLAWSLGQVSEIKQWRLRIEGRGVVTPEGKSEVQTFNDWQANTPDGTVGGEHRAYMIGAAGHLSTLGLNNFLSLPVVTSAPGRMARPAVSPDQHEVAGLSPDGRQLLSSDLNSNGVPRVLRTAKDPEGRFTPPCWDRQGTLWTVETSPGKSMLWKRERGKTLKPVWHWGLDGREIYALQVARDGVRVAVVAKIDGRKQVQVGRIAGSGDRIDAGSFVPVSSELAETDDLSWRDYNTLAVLGRKTPDTQVLPYLMPVDGSAVTSLGVGSLGEPLSIAAIPGGPVLIGTKSSSQHLVCHQSAYRERDSEWACNVAGSDPTYAF</sequence>
<comment type="caution">
    <text evidence="3">The sequence shown here is derived from an EMBL/GenBank/DDBJ whole genome shotgun (WGS) entry which is preliminary data.</text>
</comment>
<organism evidence="3 4">
    <name type="scientific">Actinomadura logoneensis</name>
    <dbReference type="NCBI Taxonomy" id="2293572"/>
    <lineage>
        <taxon>Bacteria</taxon>
        <taxon>Bacillati</taxon>
        <taxon>Actinomycetota</taxon>
        <taxon>Actinomycetes</taxon>
        <taxon>Streptosporangiales</taxon>
        <taxon>Thermomonosporaceae</taxon>
        <taxon>Actinomadura</taxon>
    </lineage>
</organism>
<dbReference type="Pfam" id="PF10646">
    <property type="entry name" value="Germane"/>
    <property type="match status" value="1"/>
</dbReference>
<dbReference type="EMBL" id="QURH01000036">
    <property type="protein sequence ID" value="RFU43288.1"/>
    <property type="molecule type" value="Genomic_DNA"/>
</dbReference>
<name>A0A372JVB3_9ACTN</name>
<dbReference type="OrthoDB" id="3226781at2"/>
<proteinExistence type="predicted"/>
<gene>
    <name evidence="3" type="ORF">DZF91_01980</name>
</gene>
<dbReference type="InterPro" id="IPR018910">
    <property type="entry name" value="LpqB_C"/>
</dbReference>
<reference evidence="3 4" key="1">
    <citation type="submission" date="2018-08" db="EMBL/GenBank/DDBJ databases">
        <title>Actinomadura jelena sp. nov., a novel Actinomycete isolated from soil in Chad.</title>
        <authorList>
            <person name="Shi L."/>
        </authorList>
    </citation>
    <scope>NUCLEOTIDE SEQUENCE [LARGE SCALE GENOMIC DNA]</scope>
    <source>
        <strain evidence="3 4">NEAU-G17</strain>
    </source>
</reference>
<dbReference type="AlphaFoldDB" id="A0A372JVB3"/>
<feature type="domain" description="GerMN" evidence="2">
    <location>
        <begin position="242"/>
        <end position="327"/>
    </location>
</feature>
<dbReference type="SUPFAM" id="SSF82171">
    <property type="entry name" value="DPP6 N-terminal domain-like"/>
    <property type="match status" value="1"/>
</dbReference>
<evidence type="ECO:0000256" key="1">
    <source>
        <dbReference type="SAM" id="MobiDB-lite"/>
    </source>
</evidence>
<evidence type="ECO:0000313" key="3">
    <source>
        <dbReference type="EMBL" id="RFU43288.1"/>
    </source>
</evidence>
<dbReference type="Proteomes" id="UP000261811">
    <property type="component" value="Unassembled WGS sequence"/>
</dbReference>
<keyword evidence="4" id="KW-1185">Reference proteome</keyword>
<protein>
    <recommendedName>
        <fullName evidence="2">GerMN domain-containing protein</fullName>
    </recommendedName>
</protein>
<dbReference type="SMART" id="SM00909">
    <property type="entry name" value="Germane"/>
    <property type="match status" value="1"/>
</dbReference>
<dbReference type="InterPro" id="IPR059026">
    <property type="entry name" value="LpqB_N"/>
</dbReference>
<accession>A0A372JVB3</accession>